<feature type="transmembrane region" description="Helical" evidence="1">
    <location>
        <begin position="105"/>
        <end position="122"/>
    </location>
</feature>
<feature type="transmembrane region" description="Helical" evidence="1">
    <location>
        <begin position="6"/>
        <end position="21"/>
    </location>
</feature>
<feature type="transmembrane region" description="Helical" evidence="1">
    <location>
        <begin position="129"/>
        <end position="152"/>
    </location>
</feature>
<comment type="caution">
    <text evidence="2">The sequence shown here is derived from an EMBL/GenBank/DDBJ whole genome shotgun (WGS) entry which is preliminary data.</text>
</comment>
<keyword evidence="1" id="KW-0812">Transmembrane</keyword>
<feature type="transmembrane region" description="Helical" evidence="1">
    <location>
        <begin position="82"/>
        <end position="99"/>
    </location>
</feature>
<feature type="transmembrane region" description="Helical" evidence="1">
    <location>
        <begin position="33"/>
        <end position="52"/>
    </location>
</feature>
<dbReference type="InterPro" id="IPR012651">
    <property type="entry name" value="Thia_Transptr_ThiT"/>
</dbReference>
<keyword evidence="1" id="KW-1133">Transmembrane helix</keyword>
<keyword evidence="3" id="KW-1185">Reference proteome</keyword>
<feature type="transmembrane region" description="Helical" evidence="1">
    <location>
        <begin position="58"/>
        <end position="75"/>
    </location>
</feature>
<evidence type="ECO:0000313" key="3">
    <source>
        <dbReference type="Proteomes" id="UP001501510"/>
    </source>
</evidence>
<proteinExistence type="predicted"/>
<reference evidence="3" key="1">
    <citation type="journal article" date="2019" name="Int. J. Syst. Evol. Microbiol.">
        <title>The Global Catalogue of Microorganisms (GCM) 10K type strain sequencing project: providing services to taxonomists for standard genome sequencing and annotation.</title>
        <authorList>
            <consortium name="The Broad Institute Genomics Platform"/>
            <consortium name="The Broad Institute Genome Sequencing Center for Infectious Disease"/>
            <person name="Wu L."/>
            <person name="Ma J."/>
        </authorList>
    </citation>
    <scope>NUCLEOTIDE SEQUENCE [LARGE SCALE GENOMIC DNA]</scope>
    <source>
        <strain evidence="3">JCM 1407</strain>
    </source>
</reference>
<dbReference type="Pfam" id="PF09515">
    <property type="entry name" value="Thia_YuaJ"/>
    <property type="match status" value="1"/>
</dbReference>
<feature type="transmembrane region" description="Helical" evidence="1">
    <location>
        <begin position="164"/>
        <end position="190"/>
    </location>
</feature>
<sequence length="200" mass="21577">MDIKNILIMVVSIVFLGIYLAKLRKTKITTKSMVVVAMFSALSYILYMIQFIKYPQGGGISLFSMLPAMILSIVYGTSEGLTCGLIFGLCKLLNGAVIIHPAQFLLDYILSTMALGLAGVFGNDKKSKMILGCLLAVVVSVSINIVSGAVYFGQYAPEGMNVWVYSFIYNATSAGVEGLLTTVVVVLLPIKKLKTVVNLN</sequence>
<name>A0ABP3UY42_9CLOT</name>
<dbReference type="RefSeq" id="WP_425544719.1">
    <property type="nucleotide sequence ID" value="NZ_BAAACG010000013.1"/>
</dbReference>
<evidence type="ECO:0000256" key="1">
    <source>
        <dbReference type="SAM" id="Phobius"/>
    </source>
</evidence>
<evidence type="ECO:0008006" key="4">
    <source>
        <dbReference type="Google" id="ProtNLM"/>
    </source>
</evidence>
<accession>A0ABP3UY42</accession>
<dbReference type="NCBIfam" id="TIGR02357">
    <property type="entry name" value="ECF_ThiT_YuaJ"/>
    <property type="match status" value="1"/>
</dbReference>
<dbReference type="EMBL" id="BAAACG010000013">
    <property type="protein sequence ID" value="GAA0744751.1"/>
    <property type="molecule type" value="Genomic_DNA"/>
</dbReference>
<dbReference type="Proteomes" id="UP001501510">
    <property type="component" value="Unassembled WGS sequence"/>
</dbReference>
<protein>
    <recommendedName>
        <fullName evidence="4">Thiamine transporter ThiT</fullName>
    </recommendedName>
</protein>
<evidence type="ECO:0000313" key="2">
    <source>
        <dbReference type="EMBL" id="GAA0744751.1"/>
    </source>
</evidence>
<gene>
    <name evidence="2" type="ORF">GCM10008906_30070</name>
</gene>
<keyword evidence="1" id="KW-0472">Membrane</keyword>
<organism evidence="2 3">
    <name type="scientific">Clostridium oceanicum</name>
    <dbReference type="NCBI Taxonomy" id="1543"/>
    <lineage>
        <taxon>Bacteria</taxon>
        <taxon>Bacillati</taxon>
        <taxon>Bacillota</taxon>
        <taxon>Clostridia</taxon>
        <taxon>Eubacteriales</taxon>
        <taxon>Clostridiaceae</taxon>
        <taxon>Clostridium</taxon>
    </lineage>
</organism>
<dbReference type="Gene3D" id="1.10.1760.20">
    <property type="match status" value="1"/>
</dbReference>